<evidence type="ECO:0000313" key="1">
    <source>
        <dbReference type="EMBL" id="CEK72163.1"/>
    </source>
</evidence>
<dbReference type="AlphaFoldDB" id="A0A0B6ZUA2"/>
<protein>
    <submittedName>
        <fullName evidence="1">Uncharacterized protein</fullName>
    </submittedName>
</protein>
<name>A0A0B6ZUA2_9EUPU</name>
<proteinExistence type="predicted"/>
<dbReference type="EMBL" id="HACG01025298">
    <property type="protein sequence ID" value="CEK72163.1"/>
    <property type="molecule type" value="Transcribed_RNA"/>
</dbReference>
<reference evidence="1" key="1">
    <citation type="submission" date="2014-12" db="EMBL/GenBank/DDBJ databases">
        <title>Insight into the proteome of Arion vulgaris.</title>
        <authorList>
            <person name="Aradska J."/>
            <person name="Bulat T."/>
            <person name="Smidak R."/>
            <person name="Sarate P."/>
            <person name="Gangsoo J."/>
            <person name="Sialana F."/>
            <person name="Bilban M."/>
            <person name="Lubec G."/>
        </authorList>
    </citation>
    <scope>NUCLEOTIDE SEQUENCE</scope>
    <source>
        <tissue evidence="1">Skin</tissue>
    </source>
</reference>
<accession>A0A0B6ZUA2</accession>
<sequence>APFRALVPILRRHVQFQPAFTGFALHQCLAVPSLATRQQVPHDDSMQILHAESQHYSLIESSSKPLQDSLLLH</sequence>
<gene>
    <name evidence="1" type="primary">ORF81318</name>
</gene>
<organism evidence="1">
    <name type="scientific">Arion vulgaris</name>
    <dbReference type="NCBI Taxonomy" id="1028688"/>
    <lineage>
        <taxon>Eukaryota</taxon>
        <taxon>Metazoa</taxon>
        <taxon>Spiralia</taxon>
        <taxon>Lophotrochozoa</taxon>
        <taxon>Mollusca</taxon>
        <taxon>Gastropoda</taxon>
        <taxon>Heterobranchia</taxon>
        <taxon>Euthyneura</taxon>
        <taxon>Panpulmonata</taxon>
        <taxon>Eupulmonata</taxon>
        <taxon>Stylommatophora</taxon>
        <taxon>Helicina</taxon>
        <taxon>Arionoidea</taxon>
        <taxon>Arionidae</taxon>
        <taxon>Arion</taxon>
    </lineage>
</organism>
<feature type="non-terminal residue" evidence="1">
    <location>
        <position position="1"/>
    </location>
</feature>